<sequence>MSFEVAFLGFFSVLPWGFFLILLFPGKITMRKVALIFFAFFLGYLSTEIVLKLHSILWPEVKFAAPKRSGHILTQTAHIAFIQAGMMEEFCKGILILLSGFVAAFDWKKYRFRKEIVLIGGFVALGFAGIENANYIFSAKEEDRIAMFVGRTIRSSNAHFLINLCFALAFLKSNLKELKDRPLALFLAFLLAVSQHGLFNFFVLPQSRFGGWLSTALFVGIWVWIVKDFRTFVLRDENLSDTAIDAEILDGIRFEVQRNHIKHS</sequence>
<dbReference type="PANTHER" id="PTHR36844">
    <property type="entry name" value="PROTEASE PRSW"/>
    <property type="match status" value="1"/>
</dbReference>
<dbReference type="EMBL" id="CP006694">
    <property type="protein sequence ID" value="EKT85716.1"/>
    <property type="molecule type" value="Genomic_DNA"/>
</dbReference>
<dbReference type="InterPro" id="IPR026898">
    <property type="entry name" value="PrsW"/>
</dbReference>
<feature type="transmembrane region" description="Helical" evidence="1">
    <location>
        <begin position="116"/>
        <end position="137"/>
    </location>
</feature>
<dbReference type="PATRIC" id="fig|758847.3.peg.3410"/>
<feature type="transmembrane region" description="Helical" evidence="1">
    <location>
        <begin position="77"/>
        <end position="104"/>
    </location>
</feature>
<keyword evidence="1" id="KW-1133">Transmembrane helix</keyword>
<protein>
    <submittedName>
        <fullName evidence="2">Peptidase</fullName>
    </submittedName>
</protein>
<keyword evidence="1" id="KW-0472">Membrane</keyword>
<dbReference type="GO" id="GO:0008233">
    <property type="term" value="F:peptidase activity"/>
    <property type="evidence" value="ECO:0007669"/>
    <property type="project" value="InterPro"/>
</dbReference>
<dbReference type="STRING" id="758847.LSS_16331"/>
<feature type="transmembrane region" description="Helical" evidence="1">
    <location>
        <begin position="209"/>
        <end position="226"/>
    </location>
</feature>
<dbReference type="GeneID" id="29741280"/>
<evidence type="ECO:0000256" key="1">
    <source>
        <dbReference type="SAM" id="Phobius"/>
    </source>
</evidence>
<proteinExistence type="predicted"/>
<name>K8XXV8_9LEPT</name>
<reference evidence="2 3" key="1">
    <citation type="journal article" date="2012" name="Gene">
        <title>Sequence of Leptospira santarosai serovar Shermani genome and prediction of virulence-associated genes.</title>
        <authorList>
            <person name="Chou L.F."/>
            <person name="Chen Y.T."/>
            <person name="Lu C.W."/>
            <person name="Ko Y.C."/>
            <person name="Tang C.Y."/>
            <person name="Pan M.J."/>
            <person name="Tian Y.C."/>
            <person name="Chiu C.H."/>
            <person name="Hung C.C."/>
            <person name="Yang C.W."/>
        </authorList>
    </citation>
    <scope>NUCLEOTIDE SEQUENCE [LARGE SCALE GENOMIC DNA]</scope>
    <source>
        <strain evidence="2">LT 821</strain>
    </source>
</reference>
<feature type="transmembrane region" description="Helical" evidence="1">
    <location>
        <begin position="152"/>
        <end position="171"/>
    </location>
</feature>
<feature type="transmembrane region" description="Helical" evidence="1">
    <location>
        <begin position="183"/>
        <end position="203"/>
    </location>
</feature>
<accession>K8XXV8</accession>
<dbReference type="Pfam" id="PF13367">
    <property type="entry name" value="PrsW-protease"/>
    <property type="match status" value="1"/>
</dbReference>
<gene>
    <name evidence="2" type="ORF">LSS_16331</name>
</gene>
<evidence type="ECO:0000313" key="3">
    <source>
        <dbReference type="Proteomes" id="UP000035800"/>
    </source>
</evidence>
<feature type="transmembrane region" description="Helical" evidence="1">
    <location>
        <begin position="33"/>
        <end position="57"/>
    </location>
</feature>
<dbReference type="RefSeq" id="WP_004462073.1">
    <property type="nucleotide sequence ID" value="NZ_CP006694.1"/>
</dbReference>
<dbReference type="PANTHER" id="PTHR36844:SF1">
    <property type="entry name" value="PROTEASE PRSW"/>
    <property type="match status" value="1"/>
</dbReference>
<feature type="transmembrane region" description="Helical" evidence="1">
    <location>
        <begin position="6"/>
        <end position="26"/>
    </location>
</feature>
<dbReference type="KEGG" id="lst:LSS_16331"/>
<keyword evidence="1" id="KW-0812">Transmembrane</keyword>
<reference evidence="2 3" key="2">
    <citation type="journal article" date="2014" name="Emerg. Microbes Infect.">
        <title>Potential impact on kidney infection: a whole-genome analysis of Leptospira santarosai serovar Shermani.</title>
        <authorList>
            <person name="Chou L.F."/>
            <person name="Chen T.W."/>
            <person name="Ko Y.C."/>
            <person name="Pan M.J."/>
            <person name="Tian Y.C."/>
            <person name="Chiu C.H."/>
            <person name="Tang P."/>
            <person name="Hung C.C."/>
            <person name="Yang C.W."/>
        </authorList>
    </citation>
    <scope>NUCLEOTIDE SEQUENCE</scope>
    <source>
        <strain evidence="2 3">LT 821</strain>
    </source>
</reference>
<dbReference type="AlphaFoldDB" id="K8XXV8"/>
<dbReference type="Proteomes" id="UP000035800">
    <property type="component" value="Chromosome I"/>
</dbReference>
<organism evidence="2 3">
    <name type="scientific">Leptospira santarosai serovar Shermani str. LT 821</name>
    <dbReference type="NCBI Taxonomy" id="758847"/>
    <lineage>
        <taxon>Bacteria</taxon>
        <taxon>Pseudomonadati</taxon>
        <taxon>Spirochaetota</taxon>
        <taxon>Spirochaetia</taxon>
        <taxon>Leptospirales</taxon>
        <taxon>Leptospiraceae</taxon>
        <taxon>Leptospira</taxon>
    </lineage>
</organism>
<evidence type="ECO:0000313" key="2">
    <source>
        <dbReference type="EMBL" id="EKT85716.1"/>
    </source>
</evidence>